<comment type="caution">
    <text evidence="5">The sequence shown here is derived from an EMBL/GenBank/DDBJ whole genome shotgun (WGS) entry which is preliminary data.</text>
</comment>
<dbReference type="PANTHER" id="PTHR11469">
    <property type="entry name" value="GLUCOSE-6-PHOSPHATE ISOMERASE"/>
    <property type="match status" value="1"/>
</dbReference>
<dbReference type="PRINTS" id="PR00662">
    <property type="entry name" value="G6PISOMERASE"/>
</dbReference>
<dbReference type="PROSITE" id="PS51463">
    <property type="entry name" value="P_GLUCOSE_ISOMERASE_3"/>
    <property type="match status" value="1"/>
</dbReference>
<dbReference type="GO" id="GO:0006094">
    <property type="term" value="P:gluconeogenesis"/>
    <property type="evidence" value="ECO:0007669"/>
    <property type="project" value="UniProtKB-KW"/>
</dbReference>
<evidence type="ECO:0000256" key="4">
    <source>
        <dbReference type="ARBA" id="ARBA00023235"/>
    </source>
</evidence>
<dbReference type="Gene3D" id="1.10.1390.10">
    <property type="match status" value="1"/>
</dbReference>
<dbReference type="InterPro" id="IPR046348">
    <property type="entry name" value="SIS_dom_sf"/>
</dbReference>
<evidence type="ECO:0000256" key="3">
    <source>
        <dbReference type="ARBA" id="ARBA00023152"/>
    </source>
</evidence>
<evidence type="ECO:0000256" key="1">
    <source>
        <dbReference type="ARBA" id="ARBA00011952"/>
    </source>
</evidence>
<gene>
    <name evidence="5" type="ORF">ACFQEU_17615</name>
</gene>
<sequence length="155" mass="16504">AHKVAADFIGSVTPVLDAEGHHTNLLANLLAQTQALMEGVGEPAVLADLAARGLPEAEQGALAPHKVHRGNQPTNTLLMTKITAQSLGGLIALYEHKIFVQGVIWDVCSYDQWGVELGKLLANRLEPQLAGEEPPITQDGSTSGLIRYVRAQQLG</sequence>
<feature type="non-terminal residue" evidence="5">
    <location>
        <position position="1"/>
    </location>
</feature>
<name>A0ABD5SIH9_9EURY</name>
<dbReference type="PANTHER" id="PTHR11469:SF1">
    <property type="entry name" value="GLUCOSE-6-PHOSPHATE ISOMERASE"/>
    <property type="match status" value="1"/>
</dbReference>
<dbReference type="InterPro" id="IPR035482">
    <property type="entry name" value="SIS_PGI_2"/>
</dbReference>
<dbReference type="GO" id="GO:0004347">
    <property type="term" value="F:glucose-6-phosphate isomerase activity"/>
    <property type="evidence" value="ECO:0007669"/>
    <property type="project" value="UniProtKB-EC"/>
</dbReference>
<reference evidence="5 6" key="1">
    <citation type="journal article" date="2019" name="Int. J. Syst. Evol. Microbiol.">
        <title>The Global Catalogue of Microorganisms (GCM) 10K type strain sequencing project: providing services to taxonomists for standard genome sequencing and annotation.</title>
        <authorList>
            <consortium name="The Broad Institute Genomics Platform"/>
            <consortium name="The Broad Institute Genome Sequencing Center for Infectious Disease"/>
            <person name="Wu L."/>
            <person name="Ma J."/>
        </authorList>
    </citation>
    <scope>NUCLEOTIDE SEQUENCE [LARGE SCALE GENOMIC DNA]</scope>
    <source>
        <strain evidence="5 6">CGMCC 1.3239</strain>
    </source>
</reference>
<evidence type="ECO:0000313" key="6">
    <source>
        <dbReference type="Proteomes" id="UP001596442"/>
    </source>
</evidence>
<keyword evidence="6" id="KW-1185">Reference proteome</keyword>
<dbReference type="InterPro" id="IPR023096">
    <property type="entry name" value="G6P_Isomerase_C"/>
</dbReference>
<keyword evidence="2" id="KW-0312">Gluconeogenesis</keyword>
<dbReference type="Pfam" id="PF00342">
    <property type="entry name" value="PGI"/>
    <property type="match status" value="1"/>
</dbReference>
<keyword evidence="4" id="KW-0413">Isomerase</keyword>
<keyword evidence="3" id="KW-0324">Glycolysis</keyword>
<dbReference type="AlphaFoldDB" id="A0ABD5SIH9"/>
<proteinExistence type="predicted"/>
<dbReference type="InterPro" id="IPR018189">
    <property type="entry name" value="Phosphoglucose_isomerase_CS"/>
</dbReference>
<accession>A0ABD5SIH9</accession>
<protein>
    <recommendedName>
        <fullName evidence="1">glucose-6-phosphate isomerase</fullName>
        <ecNumber evidence="1">5.3.1.9</ecNumber>
    </recommendedName>
</protein>
<dbReference type="EC" id="5.3.1.9" evidence="1"/>
<dbReference type="GO" id="GO:0006096">
    <property type="term" value="P:glycolytic process"/>
    <property type="evidence" value="ECO:0007669"/>
    <property type="project" value="UniProtKB-KW"/>
</dbReference>
<dbReference type="Proteomes" id="UP001596442">
    <property type="component" value="Unassembled WGS sequence"/>
</dbReference>
<evidence type="ECO:0000256" key="2">
    <source>
        <dbReference type="ARBA" id="ARBA00022432"/>
    </source>
</evidence>
<dbReference type="SUPFAM" id="SSF53697">
    <property type="entry name" value="SIS domain"/>
    <property type="match status" value="1"/>
</dbReference>
<dbReference type="InterPro" id="IPR001672">
    <property type="entry name" value="G6P_Isomerase"/>
</dbReference>
<dbReference type="EMBL" id="JBHSWW010000662">
    <property type="protein sequence ID" value="MFC6755269.1"/>
    <property type="molecule type" value="Genomic_DNA"/>
</dbReference>
<evidence type="ECO:0000313" key="5">
    <source>
        <dbReference type="EMBL" id="MFC6755269.1"/>
    </source>
</evidence>
<dbReference type="CDD" id="cd05016">
    <property type="entry name" value="SIS_PGI_2"/>
    <property type="match status" value="1"/>
</dbReference>
<dbReference type="Gene3D" id="3.40.50.10490">
    <property type="entry name" value="Glucose-6-phosphate isomerase like protein, domain 1"/>
    <property type="match status" value="1"/>
</dbReference>
<dbReference type="PROSITE" id="PS00174">
    <property type="entry name" value="P_GLUCOSE_ISOMERASE_2"/>
    <property type="match status" value="1"/>
</dbReference>
<organism evidence="5 6">
    <name type="scientific">Halorubrum tibetense</name>
    <dbReference type="NCBI Taxonomy" id="175631"/>
    <lineage>
        <taxon>Archaea</taxon>
        <taxon>Methanobacteriati</taxon>
        <taxon>Methanobacteriota</taxon>
        <taxon>Stenosarchaea group</taxon>
        <taxon>Halobacteria</taxon>
        <taxon>Halobacteriales</taxon>
        <taxon>Haloferacaceae</taxon>
        <taxon>Halorubrum</taxon>
    </lineage>
</organism>